<keyword evidence="5" id="KW-1185">Reference proteome</keyword>
<dbReference type="Pfam" id="PF04203">
    <property type="entry name" value="Sortase"/>
    <property type="match status" value="1"/>
</dbReference>
<reference evidence="3 5" key="1">
    <citation type="journal article" date="2023" name="Microb. Genom.">
        <title>Mesoterricola silvestris gen. nov., sp. nov., Mesoterricola sediminis sp. nov., Geothrix oryzae sp. nov., Geothrix edaphica sp. nov., Geothrix rubra sp. nov., and Geothrix limicola sp. nov., six novel members of Acidobacteriota isolated from soils.</title>
        <authorList>
            <person name="Weisberg A.J."/>
            <person name="Pearce E."/>
            <person name="Kramer C.G."/>
            <person name="Chang J.H."/>
            <person name="Clarke C.R."/>
        </authorList>
    </citation>
    <scope>NUCLEOTIDE SEQUENCE</scope>
    <source>
        <strain evidence="4 5">NB05-1H</strain>
        <strain evidence="3">NRRL_B-16521</strain>
    </source>
</reference>
<dbReference type="InterPro" id="IPR023365">
    <property type="entry name" value="Sortase_dom-sf"/>
</dbReference>
<evidence type="ECO:0000256" key="1">
    <source>
        <dbReference type="ARBA" id="ARBA00022801"/>
    </source>
</evidence>
<comment type="caution">
    <text evidence="3">The sequence shown here is derived from an EMBL/GenBank/DDBJ whole genome shotgun (WGS) entry which is preliminary data.</text>
</comment>
<dbReference type="InterPro" id="IPR005754">
    <property type="entry name" value="Sortase"/>
</dbReference>
<dbReference type="EMBL" id="JARAWC010000032">
    <property type="protein sequence ID" value="MDX2964645.1"/>
    <property type="molecule type" value="Genomic_DNA"/>
</dbReference>
<sequence length="292" mass="29953">MPQFPGASPGAGPGPRGRRRPPVRPWYRTRAYRLTRTLVVAAALTTGCVWWAGDPEPPTVSAAHAPGADAKSVLAESGAGAGSGSSASGSGRGSASPASRPGGRNASSPARPGAGSVSPAARSTPPAPGAKGAPATPYPSPSRATRLVIPYLDVDAPVMPLPLDRDRRLTVPPGDDPNLVGWYTGGPAPGGSGTAVAVGHLDTHTAGAVFAGLKELTPGHLVEVRRADRRTAVYTVDRVAAYDKKGFPDREVYGDRGRAELRLITCAGRYDRRTGYSGNTVVFAHLTGVRGG</sequence>
<protein>
    <submittedName>
        <fullName evidence="3">Class F sortase</fullName>
    </submittedName>
</protein>
<evidence type="ECO:0000313" key="3">
    <source>
        <dbReference type="EMBL" id="MDX2964645.1"/>
    </source>
</evidence>
<feature type="compositionally biased region" description="Low complexity" evidence="2">
    <location>
        <begin position="84"/>
        <end position="104"/>
    </location>
</feature>
<dbReference type="EMBL" id="JARAWP010000035">
    <property type="protein sequence ID" value="MDX3024442.1"/>
    <property type="molecule type" value="Genomic_DNA"/>
</dbReference>
<dbReference type="SUPFAM" id="SSF63817">
    <property type="entry name" value="Sortase"/>
    <property type="match status" value="1"/>
</dbReference>
<feature type="region of interest" description="Disordered" evidence="2">
    <location>
        <begin position="1"/>
        <end position="24"/>
    </location>
</feature>
<evidence type="ECO:0000313" key="6">
    <source>
        <dbReference type="Proteomes" id="UP001282288"/>
    </source>
</evidence>
<dbReference type="RefSeq" id="WP_075825440.1">
    <property type="nucleotide sequence ID" value="NZ_BCML01000097.1"/>
</dbReference>
<organism evidence="3 6">
    <name type="scientific">Streptomyces acidiscabies</name>
    <dbReference type="NCBI Taxonomy" id="42234"/>
    <lineage>
        <taxon>Bacteria</taxon>
        <taxon>Bacillati</taxon>
        <taxon>Actinomycetota</taxon>
        <taxon>Actinomycetes</taxon>
        <taxon>Kitasatosporales</taxon>
        <taxon>Streptomycetaceae</taxon>
        <taxon>Streptomyces</taxon>
    </lineage>
</organism>
<name>A0AAP6BHD6_9ACTN</name>
<dbReference type="GeneID" id="69807312"/>
<evidence type="ECO:0000313" key="4">
    <source>
        <dbReference type="EMBL" id="MDX3024442.1"/>
    </source>
</evidence>
<dbReference type="AlphaFoldDB" id="A0AAP6BHD6"/>
<dbReference type="GO" id="GO:0016787">
    <property type="term" value="F:hydrolase activity"/>
    <property type="evidence" value="ECO:0007669"/>
    <property type="project" value="UniProtKB-KW"/>
</dbReference>
<dbReference type="NCBIfam" id="NF033748">
    <property type="entry name" value="class_F_sortase"/>
    <property type="match status" value="1"/>
</dbReference>
<dbReference type="Proteomes" id="UP001282288">
    <property type="component" value="Unassembled WGS sequence"/>
</dbReference>
<gene>
    <name evidence="3" type="ORF">PV399_33730</name>
    <name evidence="4" type="ORF">PV666_42195</name>
</gene>
<evidence type="ECO:0000313" key="5">
    <source>
        <dbReference type="Proteomes" id="UP001272987"/>
    </source>
</evidence>
<accession>A0AAP6BHD6</accession>
<dbReference type="InterPro" id="IPR042001">
    <property type="entry name" value="Sortase_F"/>
</dbReference>
<evidence type="ECO:0000256" key="2">
    <source>
        <dbReference type="SAM" id="MobiDB-lite"/>
    </source>
</evidence>
<proteinExistence type="predicted"/>
<feature type="region of interest" description="Disordered" evidence="2">
    <location>
        <begin position="73"/>
        <end position="142"/>
    </location>
</feature>
<keyword evidence="1" id="KW-0378">Hydrolase</keyword>
<dbReference type="Gene3D" id="2.40.260.10">
    <property type="entry name" value="Sortase"/>
    <property type="match status" value="1"/>
</dbReference>
<dbReference type="Proteomes" id="UP001272987">
    <property type="component" value="Unassembled WGS sequence"/>
</dbReference>
<dbReference type="CDD" id="cd05829">
    <property type="entry name" value="Sortase_F"/>
    <property type="match status" value="1"/>
</dbReference>